<feature type="signal peptide" evidence="1">
    <location>
        <begin position="1"/>
        <end position="19"/>
    </location>
</feature>
<gene>
    <name evidence="2" type="ORF">IAA81_07300</name>
</gene>
<reference evidence="2" key="1">
    <citation type="submission" date="2020-10" db="EMBL/GenBank/DDBJ databases">
        <authorList>
            <person name="Gilroy R."/>
        </authorList>
    </citation>
    <scope>NUCLEOTIDE SEQUENCE</scope>
    <source>
        <strain evidence="2">10532</strain>
    </source>
</reference>
<accession>A0A9D9HQJ1</accession>
<evidence type="ECO:0000313" key="3">
    <source>
        <dbReference type="Proteomes" id="UP000823638"/>
    </source>
</evidence>
<dbReference type="Proteomes" id="UP000823638">
    <property type="component" value="Unassembled WGS sequence"/>
</dbReference>
<reference evidence="2" key="2">
    <citation type="journal article" date="2021" name="PeerJ">
        <title>Extensive microbial diversity within the chicken gut microbiome revealed by metagenomics and culture.</title>
        <authorList>
            <person name="Gilroy R."/>
            <person name="Ravi A."/>
            <person name="Getino M."/>
            <person name="Pursley I."/>
            <person name="Horton D.L."/>
            <person name="Alikhan N.F."/>
            <person name="Baker D."/>
            <person name="Gharbi K."/>
            <person name="Hall N."/>
            <person name="Watson M."/>
            <person name="Adriaenssens E.M."/>
            <person name="Foster-Nyarko E."/>
            <person name="Jarju S."/>
            <person name="Secka A."/>
            <person name="Antonio M."/>
            <person name="Oren A."/>
            <person name="Chaudhuri R.R."/>
            <person name="La Ragione R."/>
            <person name="Hildebrand F."/>
            <person name="Pallen M.J."/>
        </authorList>
    </citation>
    <scope>NUCLEOTIDE SEQUENCE</scope>
    <source>
        <strain evidence="2">10532</strain>
    </source>
</reference>
<proteinExistence type="predicted"/>
<dbReference type="EMBL" id="JADIMM010000083">
    <property type="protein sequence ID" value="MBO8458018.1"/>
    <property type="molecule type" value="Genomic_DNA"/>
</dbReference>
<keyword evidence="1" id="KW-0732">Signal</keyword>
<sequence length="114" mass="12427">MKKLLAILFIASAGAVLFAQEATPPESGETQGTSTRPFFIDRNNDGICDNCGCSLNAPGENYGGRHFLNNRNHCNRPGTGKHCRYAPDSGRNRPVTGKTSFFRHGHGGKNNFCR</sequence>
<feature type="chain" id="PRO_5038593480" evidence="1">
    <location>
        <begin position="20"/>
        <end position="114"/>
    </location>
</feature>
<name>A0A9D9HQJ1_9SPIR</name>
<evidence type="ECO:0000256" key="1">
    <source>
        <dbReference type="SAM" id="SignalP"/>
    </source>
</evidence>
<organism evidence="2 3">
    <name type="scientific">Candidatus Gallitreponema excrementavium</name>
    <dbReference type="NCBI Taxonomy" id="2840840"/>
    <lineage>
        <taxon>Bacteria</taxon>
        <taxon>Pseudomonadati</taxon>
        <taxon>Spirochaetota</taxon>
        <taxon>Spirochaetia</taxon>
        <taxon>Spirochaetales</taxon>
        <taxon>Candidatus Gallitreponema</taxon>
    </lineage>
</organism>
<dbReference type="AlphaFoldDB" id="A0A9D9HQJ1"/>
<comment type="caution">
    <text evidence="2">The sequence shown here is derived from an EMBL/GenBank/DDBJ whole genome shotgun (WGS) entry which is preliminary data.</text>
</comment>
<protein>
    <submittedName>
        <fullName evidence="2">Uncharacterized protein</fullName>
    </submittedName>
</protein>
<evidence type="ECO:0000313" key="2">
    <source>
        <dbReference type="EMBL" id="MBO8458018.1"/>
    </source>
</evidence>